<feature type="compositionally biased region" description="Basic and acidic residues" evidence="1">
    <location>
        <begin position="229"/>
        <end position="239"/>
    </location>
</feature>
<evidence type="ECO:0000313" key="2">
    <source>
        <dbReference type="EMBL" id="KLU88895.1"/>
    </source>
</evidence>
<feature type="region of interest" description="Disordered" evidence="1">
    <location>
        <begin position="164"/>
        <end position="271"/>
    </location>
</feature>
<evidence type="ECO:0000256" key="1">
    <source>
        <dbReference type="SAM" id="MobiDB-lite"/>
    </source>
</evidence>
<protein>
    <submittedName>
        <fullName evidence="2 3">Uncharacterized protein</fullName>
    </submittedName>
</protein>
<reference evidence="2" key="3">
    <citation type="submission" date="2011-03" db="EMBL/GenBank/DDBJ databases">
        <title>Annotation of Magnaporthe poae ATCC 64411.</title>
        <authorList>
            <person name="Ma L.-J."/>
            <person name="Dead R."/>
            <person name="Young S.K."/>
            <person name="Zeng Q."/>
            <person name="Gargeya S."/>
            <person name="Fitzgerald M."/>
            <person name="Haas B."/>
            <person name="Abouelleil A."/>
            <person name="Alvarado L."/>
            <person name="Arachchi H.M."/>
            <person name="Berlin A."/>
            <person name="Brown A."/>
            <person name="Chapman S.B."/>
            <person name="Chen Z."/>
            <person name="Dunbar C."/>
            <person name="Freedman E."/>
            <person name="Gearin G."/>
            <person name="Gellesch M."/>
            <person name="Goldberg J."/>
            <person name="Griggs A."/>
            <person name="Gujja S."/>
            <person name="Heiman D."/>
            <person name="Howarth C."/>
            <person name="Larson L."/>
            <person name="Lui A."/>
            <person name="MacDonald P.J.P."/>
            <person name="Mehta T."/>
            <person name="Montmayeur A."/>
            <person name="Murphy C."/>
            <person name="Neiman D."/>
            <person name="Pearson M."/>
            <person name="Priest M."/>
            <person name="Roberts A."/>
            <person name="Saif S."/>
            <person name="Shea T."/>
            <person name="Shenoy N."/>
            <person name="Sisk P."/>
            <person name="Stolte C."/>
            <person name="Sykes S."/>
            <person name="Yandava C."/>
            <person name="Wortman J."/>
            <person name="Nusbaum C."/>
            <person name="Birren B."/>
        </authorList>
    </citation>
    <scope>NUCLEOTIDE SEQUENCE</scope>
    <source>
        <strain evidence="2">ATCC 64411</strain>
    </source>
</reference>
<dbReference type="EMBL" id="ADBL01001906">
    <property type="status" value="NOT_ANNOTATED_CDS"/>
    <property type="molecule type" value="Genomic_DNA"/>
</dbReference>
<dbReference type="Proteomes" id="UP000011715">
    <property type="component" value="Unassembled WGS sequence"/>
</dbReference>
<dbReference type="OrthoDB" id="10577231at2759"/>
<dbReference type="EMBL" id="GL876972">
    <property type="protein sequence ID" value="KLU88895.1"/>
    <property type="molecule type" value="Genomic_DNA"/>
</dbReference>
<reference evidence="4" key="1">
    <citation type="submission" date="2010-05" db="EMBL/GenBank/DDBJ databases">
        <title>The genome sequence of Magnaporthe poae strain ATCC 64411.</title>
        <authorList>
            <person name="Ma L.-J."/>
            <person name="Dead R."/>
            <person name="Young S."/>
            <person name="Zeng Q."/>
            <person name="Koehrsen M."/>
            <person name="Alvarado L."/>
            <person name="Berlin A."/>
            <person name="Chapman S.B."/>
            <person name="Chen Z."/>
            <person name="Freedman E."/>
            <person name="Gellesch M."/>
            <person name="Goldberg J."/>
            <person name="Griggs A."/>
            <person name="Gujja S."/>
            <person name="Heilman E.R."/>
            <person name="Heiman D."/>
            <person name="Hepburn T."/>
            <person name="Howarth C."/>
            <person name="Jen D."/>
            <person name="Larson L."/>
            <person name="Mehta T."/>
            <person name="Neiman D."/>
            <person name="Pearson M."/>
            <person name="Roberts A."/>
            <person name="Saif S."/>
            <person name="Shea T."/>
            <person name="Shenoy N."/>
            <person name="Sisk P."/>
            <person name="Stolte C."/>
            <person name="Sykes S."/>
            <person name="Walk T."/>
            <person name="White J."/>
            <person name="Yandava C."/>
            <person name="Haas B."/>
            <person name="Nusbaum C."/>
            <person name="Birren B."/>
        </authorList>
    </citation>
    <scope>NUCLEOTIDE SEQUENCE [LARGE SCALE GENOMIC DNA]</scope>
    <source>
        <strain evidence="4">ATCC 64411 / 73-15</strain>
    </source>
</reference>
<sequence>MDKLKAAFSAAGGGMLPEPTDKEWQALLEWSQPGSKPPPGVVSYVGRCWHRDALPPGSLTREDVLRVGEKIIGLDLVGRNGVFRREKFPQFDWLAAIIREQHGLLPANYYAKHARPKNLGDIWVQKMWFLSVEFVITEILGKTIGGVDKGFELPWETINPGSMATLRPRVRREASEDNSPHKRRIREFKRSTARPTETQVSSGADGASSDHTPGRSLRPNGMDDPNDTSARDDTKEKLRLASAGQPNANQLSGEPKYANDLQPKPIDPQLTRSSVKDMLKALEKIDSSWDNYHKQLASAQDEIGALRVEVATKSKQFEEYERQASARLVEIHGLRERLEAKHHELGRERKAHWQVAMDSSFLRVENAQTKRELCRVLAASRKRDAENKRIIKDQDQVLAACRKRDDENARTKKELDQLLEAHRNRDAENARIKQELDQALAAYRKGNSELASSFAAIHSILKADDLLLPASEGQVGGKQLETRHEHIME</sequence>
<feature type="compositionally biased region" description="Polar residues" evidence="1">
    <location>
        <begin position="193"/>
        <end position="202"/>
    </location>
</feature>
<reference evidence="3" key="4">
    <citation type="journal article" date="2015" name="G3 (Bethesda)">
        <title>Genome sequences of three phytopathogenic species of the Magnaporthaceae family of fungi.</title>
        <authorList>
            <person name="Okagaki L.H."/>
            <person name="Nunes C.C."/>
            <person name="Sailsbery J."/>
            <person name="Clay B."/>
            <person name="Brown D."/>
            <person name="John T."/>
            <person name="Oh Y."/>
            <person name="Young N."/>
            <person name="Fitzgerald M."/>
            <person name="Haas B.J."/>
            <person name="Zeng Q."/>
            <person name="Young S."/>
            <person name="Adiconis X."/>
            <person name="Fan L."/>
            <person name="Levin J.Z."/>
            <person name="Mitchell T.K."/>
            <person name="Okubara P.A."/>
            <person name="Farman M.L."/>
            <person name="Kohn L.M."/>
            <person name="Birren B."/>
            <person name="Ma L.-J."/>
            <person name="Dean R.A."/>
        </authorList>
    </citation>
    <scope>NUCLEOTIDE SEQUENCE</scope>
    <source>
        <strain evidence="3">ATCC 64411 / 73-15</strain>
    </source>
</reference>
<gene>
    <name evidence="2" type="ORF">MAPG_07876</name>
</gene>
<evidence type="ECO:0000313" key="4">
    <source>
        <dbReference type="Proteomes" id="UP000011715"/>
    </source>
</evidence>
<evidence type="ECO:0000313" key="3">
    <source>
        <dbReference type="EnsemblFungi" id="MAPG_07876T0"/>
    </source>
</evidence>
<dbReference type="EnsemblFungi" id="MAPG_07876T0">
    <property type="protein sequence ID" value="MAPG_07876T0"/>
    <property type="gene ID" value="MAPG_07876"/>
</dbReference>
<reference evidence="3" key="5">
    <citation type="submission" date="2015-06" db="UniProtKB">
        <authorList>
            <consortium name="EnsemblFungi"/>
        </authorList>
    </citation>
    <scope>IDENTIFICATION</scope>
    <source>
        <strain evidence="3">ATCC 64411</strain>
    </source>
</reference>
<proteinExistence type="predicted"/>
<dbReference type="VEuPathDB" id="FungiDB:MAPG_07876"/>
<organism evidence="3 4">
    <name type="scientific">Magnaporthiopsis poae (strain ATCC 64411 / 73-15)</name>
    <name type="common">Kentucky bluegrass fungus</name>
    <name type="synonym">Magnaporthe poae</name>
    <dbReference type="NCBI Taxonomy" id="644358"/>
    <lineage>
        <taxon>Eukaryota</taxon>
        <taxon>Fungi</taxon>
        <taxon>Dikarya</taxon>
        <taxon>Ascomycota</taxon>
        <taxon>Pezizomycotina</taxon>
        <taxon>Sordariomycetes</taxon>
        <taxon>Sordariomycetidae</taxon>
        <taxon>Magnaporthales</taxon>
        <taxon>Magnaporthaceae</taxon>
        <taxon>Magnaporthiopsis</taxon>
    </lineage>
</organism>
<accession>A0A0C4E5V1</accession>
<reference evidence="2" key="2">
    <citation type="submission" date="2010-05" db="EMBL/GenBank/DDBJ databases">
        <title>The Genome Sequence of Magnaporthe poae strain ATCC 64411.</title>
        <authorList>
            <consortium name="The Broad Institute Genome Sequencing Platform"/>
            <consortium name="Broad Institute Genome Sequencing Center for Infectious Disease"/>
            <person name="Ma L.-J."/>
            <person name="Dead R."/>
            <person name="Young S."/>
            <person name="Zeng Q."/>
            <person name="Koehrsen M."/>
            <person name="Alvarado L."/>
            <person name="Berlin A."/>
            <person name="Chapman S.B."/>
            <person name="Chen Z."/>
            <person name="Freedman E."/>
            <person name="Gellesch M."/>
            <person name="Goldberg J."/>
            <person name="Griggs A."/>
            <person name="Gujja S."/>
            <person name="Heilman E.R."/>
            <person name="Heiman D."/>
            <person name="Hepburn T."/>
            <person name="Howarth C."/>
            <person name="Jen D."/>
            <person name="Larson L."/>
            <person name="Mehta T."/>
            <person name="Neiman D."/>
            <person name="Pearson M."/>
            <person name="Roberts A."/>
            <person name="Saif S."/>
            <person name="Shea T."/>
            <person name="Shenoy N."/>
            <person name="Sisk P."/>
            <person name="Stolte C."/>
            <person name="Sykes S."/>
            <person name="Walk T."/>
            <person name="White J."/>
            <person name="Yandava C."/>
            <person name="Haas B."/>
            <person name="Nusbaum C."/>
            <person name="Birren B."/>
        </authorList>
    </citation>
    <scope>NUCLEOTIDE SEQUENCE</scope>
    <source>
        <strain evidence="2">ATCC 64411</strain>
    </source>
</reference>
<dbReference type="AlphaFoldDB" id="A0A0C4E5V1"/>
<dbReference type="eggNOG" id="ENOG502RN3U">
    <property type="taxonomic scope" value="Eukaryota"/>
</dbReference>
<feature type="compositionally biased region" description="Basic and acidic residues" evidence="1">
    <location>
        <begin position="171"/>
        <end position="180"/>
    </location>
</feature>
<name>A0A0C4E5V1_MAGP6</name>
<keyword evidence="4" id="KW-1185">Reference proteome</keyword>